<evidence type="ECO:0008006" key="7">
    <source>
        <dbReference type="Google" id="ProtNLM"/>
    </source>
</evidence>
<dbReference type="Pfam" id="PF13280">
    <property type="entry name" value="WYL"/>
    <property type="match status" value="1"/>
</dbReference>
<dbReference type="InterPro" id="IPR051534">
    <property type="entry name" value="CBASS_pafABC_assoc_protein"/>
</dbReference>
<dbReference type="RefSeq" id="WP_125207306.1">
    <property type="nucleotide sequence ID" value="NZ_JBAHVN010000001.1"/>
</dbReference>
<dbReference type="AlphaFoldDB" id="A0A426PX11"/>
<reference evidence="5 6" key="1">
    <citation type="submission" date="2018-01" db="EMBL/GenBank/DDBJ databases">
        <title>Twenty Corynebacterium bovis Genomes.</title>
        <authorList>
            <person name="Gulvik C.A."/>
        </authorList>
    </citation>
    <scope>NUCLEOTIDE SEQUENCE [LARGE SCALE GENOMIC DNA]</scope>
    <source>
        <strain evidence="5 6">F6900</strain>
    </source>
</reference>
<evidence type="ECO:0000313" key="6">
    <source>
        <dbReference type="Proteomes" id="UP000276526"/>
    </source>
</evidence>
<dbReference type="Proteomes" id="UP000276526">
    <property type="component" value="Unassembled WGS sequence"/>
</dbReference>
<evidence type="ECO:0000256" key="1">
    <source>
        <dbReference type="SAM" id="MobiDB-lite"/>
    </source>
</evidence>
<protein>
    <recommendedName>
        <fullName evidence="7">WYL domain-containing protein</fullName>
    </recommendedName>
</protein>
<proteinExistence type="predicted"/>
<evidence type="ECO:0000259" key="3">
    <source>
        <dbReference type="Pfam" id="PF19187"/>
    </source>
</evidence>
<name>A0A426PX11_9CORY</name>
<dbReference type="EMBL" id="PQNK01000015">
    <property type="protein sequence ID" value="RRO85941.1"/>
    <property type="molecule type" value="Genomic_DNA"/>
</dbReference>
<feature type="domain" description="WCX" evidence="4">
    <location>
        <begin position="322"/>
        <end position="391"/>
    </location>
</feature>
<dbReference type="Pfam" id="PF19187">
    <property type="entry name" value="HTH_PafC"/>
    <property type="match status" value="1"/>
</dbReference>
<feature type="compositionally biased region" description="Gly residues" evidence="1">
    <location>
        <begin position="130"/>
        <end position="164"/>
    </location>
</feature>
<dbReference type="InterPro" id="IPR043839">
    <property type="entry name" value="PafC_HTH"/>
</dbReference>
<organism evidence="5 6">
    <name type="scientific">Corynebacterium bovis</name>
    <dbReference type="NCBI Taxonomy" id="36808"/>
    <lineage>
        <taxon>Bacteria</taxon>
        <taxon>Bacillati</taxon>
        <taxon>Actinomycetota</taxon>
        <taxon>Actinomycetes</taxon>
        <taxon>Mycobacteriales</taxon>
        <taxon>Corynebacteriaceae</taxon>
        <taxon>Corynebacterium</taxon>
    </lineage>
</organism>
<evidence type="ECO:0000259" key="4">
    <source>
        <dbReference type="Pfam" id="PF25583"/>
    </source>
</evidence>
<feature type="domain" description="PafC HTH" evidence="3">
    <location>
        <begin position="7"/>
        <end position="120"/>
    </location>
</feature>
<sequence>MTLTAQEQFIRTASLLAWFRDRPRASLMEASRRFGVPVAQIRHELKQVSDCGIPGYYPGSLVEVSLDRMTATVDFAAGLDGPLQLTTMEAGVLLFCLEALGSTLPEEERSDVDGAARAVRRLLRSRRGAGARGGVVTGGHGAAGDGAGEDGAGGDGPGGAGSGGEGDDDARSGGAGSTSDDAGAGADVGDGPRDGADTAAVLTRAVADRRVLAVDYLSLSSDVRSTRLLVPDHVGIVEGRTYLWAREWTPADADPGAVPGTLPGTTPDAVPDAVPASAVGPQRTWAVARIRGVRALDVEAPPSVLPDVDPEDPFGFAGHDAWATLTLAPSGAWMYEYFPVWHVDGEDDGVVTIADTGEWLDRFLVAYSPEIVDVAPPDVAERVRERARRALGVYGAD</sequence>
<gene>
    <name evidence="5" type="ORF">CXF48_08935</name>
</gene>
<accession>A0A426PX11</accession>
<dbReference type="PANTHER" id="PTHR34580">
    <property type="match status" value="1"/>
</dbReference>
<dbReference type="InterPro" id="IPR026881">
    <property type="entry name" value="WYL_dom"/>
</dbReference>
<feature type="region of interest" description="Disordered" evidence="1">
    <location>
        <begin position="130"/>
        <end position="195"/>
    </location>
</feature>
<dbReference type="InterPro" id="IPR057727">
    <property type="entry name" value="WCX_dom"/>
</dbReference>
<feature type="compositionally biased region" description="Low complexity" evidence="1">
    <location>
        <begin position="177"/>
        <end position="189"/>
    </location>
</feature>
<evidence type="ECO:0000313" key="5">
    <source>
        <dbReference type="EMBL" id="RRO85941.1"/>
    </source>
</evidence>
<dbReference type="Pfam" id="PF25583">
    <property type="entry name" value="WCX"/>
    <property type="match status" value="1"/>
</dbReference>
<feature type="domain" description="WYL" evidence="2">
    <location>
        <begin position="199"/>
        <end position="247"/>
    </location>
</feature>
<comment type="caution">
    <text evidence="5">The sequence shown here is derived from an EMBL/GenBank/DDBJ whole genome shotgun (WGS) entry which is preliminary data.</text>
</comment>
<dbReference type="PANTHER" id="PTHR34580:SF1">
    <property type="entry name" value="PROTEIN PAFC"/>
    <property type="match status" value="1"/>
</dbReference>
<evidence type="ECO:0000259" key="2">
    <source>
        <dbReference type="Pfam" id="PF13280"/>
    </source>
</evidence>